<reference evidence="1 2" key="1">
    <citation type="submission" date="2021-06" db="EMBL/GenBank/DDBJ databases">
        <title>Caerostris darwini draft genome.</title>
        <authorList>
            <person name="Kono N."/>
            <person name="Arakawa K."/>
        </authorList>
    </citation>
    <scope>NUCLEOTIDE SEQUENCE [LARGE SCALE GENOMIC DNA]</scope>
</reference>
<evidence type="ECO:0000313" key="2">
    <source>
        <dbReference type="Proteomes" id="UP001054837"/>
    </source>
</evidence>
<dbReference type="Proteomes" id="UP001054837">
    <property type="component" value="Unassembled WGS sequence"/>
</dbReference>
<sequence length="100" mass="11068">MVTHNYGYTCTVAETDIIARLQQQPKSTALSSRFLPWHQRLLTDNLQRGNSAQYTSAGVLEERNVVRLVTRQALTGGANYLSPVTVGTASPLISDPHHNY</sequence>
<comment type="caution">
    <text evidence="1">The sequence shown here is derived from an EMBL/GenBank/DDBJ whole genome shotgun (WGS) entry which is preliminary data.</text>
</comment>
<dbReference type="EMBL" id="BPLQ01008101">
    <property type="protein sequence ID" value="GIY34826.1"/>
    <property type="molecule type" value="Genomic_DNA"/>
</dbReference>
<proteinExistence type="predicted"/>
<protein>
    <submittedName>
        <fullName evidence="1">Uncharacterized protein</fullName>
    </submittedName>
</protein>
<dbReference type="AlphaFoldDB" id="A0AAV4SPM7"/>
<gene>
    <name evidence="1" type="ORF">CDAR_531751</name>
</gene>
<accession>A0AAV4SPM7</accession>
<organism evidence="1 2">
    <name type="scientific">Caerostris darwini</name>
    <dbReference type="NCBI Taxonomy" id="1538125"/>
    <lineage>
        <taxon>Eukaryota</taxon>
        <taxon>Metazoa</taxon>
        <taxon>Ecdysozoa</taxon>
        <taxon>Arthropoda</taxon>
        <taxon>Chelicerata</taxon>
        <taxon>Arachnida</taxon>
        <taxon>Araneae</taxon>
        <taxon>Araneomorphae</taxon>
        <taxon>Entelegynae</taxon>
        <taxon>Araneoidea</taxon>
        <taxon>Araneidae</taxon>
        <taxon>Caerostris</taxon>
    </lineage>
</organism>
<name>A0AAV4SPM7_9ARAC</name>
<keyword evidence="2" id="KW-1185">Reference proteome</keyword>
<evidence type="ECO:0000313" key="1">
    <source>
        <dbReference type="EMBL" id="GIY34826.1"/>
    </source>
</evidence>